<keyword evidence="5" id="KW-1185">Reference proteome</keyword>
<dbReference type="InterPro" id="IPR017853">
    <property type="entry name" value="GH"/>
</dbReference>
<feature type="non-terminal residue" evidence="4">
    <location>
        <position position="153"/>
    </location>
</feature>
<keyword evidence="3" id="KW-0326">Glycosidase</keyword>
<dbReference type="AlphaFoldDB" id="A0AAD2HK70"/>
<name>A0AAD2HK70_9AGAR</name>
<accession>A0AAD2HK70</accession>
<dbReference type="GO" id="GO:0009986">
    <property type="term" value="C:cell surface"/>
    <property type="evidence" value="ECO:0007669"/>
    <property type="project" value="TreeGrafter"/>
</dbReference>
<dbReference type="GO" id="GO:0005576">
    <property type="term" value="C:extracellular region"/>
    <property type="evidence" value="ECO:0007669"/>
    <property type="project" value="TreeGrafter"/>
</dbReference>
<evidence type="ECO:0000313" key="5">
    <source>
        <dbReference type="Proteomes" id="UP001295794"/>
    </source>
</evidence>
<dbReference type="GO" id="GO:0009251">
    <property type="term" value="P:glucan catabolic process"/>
    <property type="evidence" value="ECO:0007669"/>
    <property type="project" value="TreeGrafter"/>
</dbReference>
<evidence type="ECO:0000313" key="4">
    <source>
        <dbReference type="EMBL" id="CAK5277453.1"/>
    </source>
</evidence>
<reference evidence="4" key="1">
    <citation type="submission" date="2023-11" db="EMBL/GenBank/DDBJ databases">
        <authorList>
            <person name="De Vega J J."/>
            <person name="De Vega J J."/>
        </authorList>
    </citation>
    <scope>NUCLEOTIDE SEQUENCE</scope>
</reference>
<dbReference type="PANTHER" id="PTHR31297">
    <property type="entry name" value="GLUCAN ENDO-1,6-BETA-GLUCOSIDASE B"/>
    <property type="match status" value="1"/>
</dbReference>
<feature type="non-terminal residue" evidence="4">
    <location>
        <position position="1"/>
    </location>
</feature>
<dbReference type="PANTHER" id="PTHR31297:SF43">
    <property type="entry name" value="GLUCAN 1,3-BETA-GLUCOSIDASE 3"/>
    <property type="match status" value="1"/>
</dbReference>
<proteinExistence type="inferred from homology"/>
<evidence type="ECO:0000256" key="1">
    <source>
        <dbReference type="ARBA" id="ARBA00005641"/>
    </source>
</evidence>
<comment type="caution">
    <text evidence="4">The sequence shown here is derived from an EMBL/GenBank/DDBJ whole genome shotgun (WGS) entry which is preliminary data.</text>
</comment>
<evidence type="ECO:0000256" key="2">
    <source>
        <dbReference type="ARBA" id="ARBA00022801"/>
    </source>
</evidence>
<comment type="similarity">
    <text evidence="1">Belongs to the glycosyl hydrolase 5 (cellulase A) family.</text>
</comment>
<evidence type="ECO:0008006" key="6">
    <source>
        <dbReference type="Google" id="ProtNLM"/>
    </source>
</evidence>
<organism evidence="4 5">
    <name type="scientific">Mycena citricolor</name>
    <dbReference type="NCBI Taxonomy" id="2018698"/>
    <lineage>
        <taxon>Eukaryota</taxon>
        <taxon>Fungi</taxon>
        <taxon>Dikarya</taxon>
        <taxon>Basidiomycota</taxon>
        <taxon>Agaricomycotina</taxon>
        <taxon>Agaricomycetes</taxon>
        <taxon>Agaricomycetidae</taxon>
        <taxon>Agaricales</taxon>
        <taxon>Marasmiineae</taxon>
        <taxon>Mycenaceae</taxon>
        <taxon>Mycena</taxon>
    </lineage>
</organism>
<gene>
    <name evidence="4" type="ORF">MYCIT1_LOCUS26469</name>
</gene>
<dbReference type="EMBL" id="CAVNYO010000419">
    <property type="protein sequence ID" value="CAK5277453.1"/>
    <property type="molecule type" value="Genomic_DNA"/>
</dbReference>
<dbReference type="SUPFAM" id="SSF51445">
    <property type="entry name" value="(Trans)glycosidases"/>
    <property type="match status" value="1"/>
</dbReference>
<dbReference type="InterPro" id="IPR050386">
    <property type="entry name" value="Glycosyl_hydrolase_5"/>
</dbReference>
<evidence type="ECO:0000256" key="3">
    <source>
        <dbReference type="ARBA" id="ARBA00023295"/>
    </source>
</evidence>
<protein>
    <recommendedName>
        <fullName evidence="6">Glycoside hydrolase family 5 domain-containing protein</fullName>
    </recommendedName>
</protein>
<dbReference type="GO" id="GO:0046557">
    <property type="term" value="F:glucan endo-1,6-beta-glucosidase activity"/>
    <property type="evidence" value="ECO:0007669"/>
    <property type="project" value="TreeGrafter"/>
</dbReference>
<dbReference type="Gene3D" id="3.20.20.80">
    <property type="entry name" value="Glycosidases"/>
    <property type="match status" value="1"/>
</dbReference>
<dbReference type="Proteomes" id="UP001295794">
    <property type="component" value="Unassembled WGS sequence"/>
</dbReference>
<sequence length="153" mass="16995">AAEVGIGVLIDMHGAVGSQNGQSHSGISDHHVGLFESQQNMDMTVACLEFLMRNLGQVTNVVGIQILNEPVDSPQLKDFYNRAISAMRAVAEWAAVFPLYIHDAFNLEEYSNFVSARDDWVIQDHHSYFVFTPKDTSESASNHTQEVRTNIAN</sequence>
<keyword evidence="2" id="KW-0378">Hydrolase</keyword>